<keyword evidence="1" id="KW-0472">Membrane</keyword>
<feature type="transmembrane region" description="Helical" evidence="1">
    <location>
        <begin position="106"/>
        <end position="125"/>
    </location>
</feature>
<evidence type="ECO:0000256" key="2">
    <source>
        <dbReference type="SAM" id="SignalP"/>
    </source>
</evidence>
<dbReference type="EMBL" id="KQ087179">
    <property type="protein sequence ID" value="KLT45933.1"/>
    <property type="molecule type" value="Genomic_DNA"/>
</dbReference>
<feature type="signal peptide" evidence="2">
    <location>
        <begin position="1"/>
        <end position="25"/>
    </location>
</feature>
<organism evidence="3 4">
    <name type="scientific">Cutaneotrichosporon oleaginosum</name>
    <dbReference type="NCBI Taxonomy" id="879819"/>
    <lineage>
        <taxon>Eukaryota</taxon>
        <taxon>Fungi</taxon>
        <taxon>Dikarya</taxon>
        <taxon>Basidiomycota</taxon>
        <taxon>Agaricomycotina</taxon>
        <taxon>Tremellomycetes</taxon>
        <taxon>Trichosporonales</taxon>
        <taxon>Trichosporonaceae</taxon>
        <taxon>Cutaneotrichosporon</taxon>
    </lineage>
</organism>
<dbReference type="AlphaFoldDB" id="A0A0J0XY18"/>
<evidence type="ECO:0000313" key="4">
    <source>
        <dbReference type="Proteomes" id="UP000053611"/>
    </source>
</evidence>
<keyword evidence="1" id="KW-1133">Transmembrane helix</keyword>
<evidence type="ECO:0000256" key="1">
    <source>
        <dbReference type="SAM" id="Phobius"/>
    </source>
</evidence>
<feature type="chain" id="PRO_5005245634" description="Secreted protein" evidence="2">
    <location>
        <begin position="26"/>
        <end position="150"/>
    </location>
</feature>
<evidence type="ECO:0000313" key="3">
    <source>
        <dbReference type="EMBL" id="KLT45933.1"/>
    </source>
</evidence>
<keyword evidence="4" id="KW-1185">Reference proteome</keyword>
<reference evidence="3 4" key="1">
    <citation type="submission" date="2015-03" db="EMBL/GenBank/DDBJ databases">
        <title>Genomics and transcriptomics of the oil-accumulating basidiomycete yeast T. oleaginosus allow insights into substrate utilization and the diverse evolutionary trajectories of mating systems in fungi.</title>
        <authorList>
            <consortium name="DOE Joint Genome Institute"/>
            <person name="Kourist R."/>
            <person name="Kracht O."/>
            <person name="Bracharz F."/>
            <person name="Lipzen A."/>
            <person name="Nolan M."/>
            <person name="Ohm R."/>
            <person name="Grigoriev I."/>
            <person name="Sun S."/>
            <person name="Heitman J."/>
            <person name="Bruck T."/>
            <person name="Nowrousian M."/>
        </authorList>
    </citation>
    <scope>NUCLEOTIDE SEQUENCE [LARGE SCALE GENOMIC DNA]</scope>
    <source>
        <strain evidence="3 4">IBC0246</strain>
    </source>
</reference>
<keyword evidence="2" id="KW-0732">Signal</keyword>
<keyword evidence="1" id="KW-0812">Transmembrane</keyword>
<sequence length="150" mass="16152">MARTCILATLRCGCAFGQLAALVTGKLGPVDGSAAGGGWRRWEASSWRNVLVSWARQLTLRAPRNGKSDVTRPPLFVSACSPPPHLLLLAVAVLHSRSRSLNSLLGIRNVLFFMLLYCILSLLFASQPALSAVKRSRRASSLPQLPASQS</sequence>
<evidence type="ECO:0008006" key="5">
    <source>
        <dbReference type="Google" id="ProtNLM"/>
    </source>
</evidence>
<dbReference type="RefSeq" id="XP_018282424.1">
    <property type="nucleotide sequence ID" value="XM_018427500.1"/>
</dbReference>
<gene>
    <name evidence="3" type="ORF">CC85DRAFT_89436</name>
</gene>
<name>A0A0J0XY18_9TREE</name>
<dbReference type="Proteomes" id="UP000053611">
    <property type="component" value="Unassembled WGS sequence"/>
</dbReference>
<accession>A0A0J0XY18</accession>
<protein>
    <recommendedName>
        <fullName evidence="5">Secreted protein</fullName>
    </recommendedName>
</protein>
<proteinExistence type="predicted"/>
<dbReference type="GeneID" id="28988103"/>